<sequence>MTAAVIGFIAGTLGCLGWLRRLPTAVLARVVIGVAAGVVSAPQHGLRIRQRQWFGGASALITTFQAYGNSMLKAASLQRRVADPLGKALTIVLALTVPAGFSPGRLHRFPFV</sequence>
<gene>
    <name evidence="1" type="ORF">NON19_24695</name>
</gene>
<dbReference type="EMBL" id="JANFNH010000037">
    <property type="protein sequence ID" value="MCQ4045140.1"/>
    <property type="molecule type" value="Genomic_DNA"/>
</dbReference>
<evidence type="ECO:0000313" key="1">
    <source>
        <dbReference type="EMBL" id="MCQ4045140.1"/>
    </source>
</evidence>
<evidence type="ECO:0000313" key="2">
    <source>
        <dbReference type="Proteomes" id="UP001206206"/>
    </source>
</evidence>
<reference evidence="1 2" key="1">
    <citation type="submission" date="2022-06" db="EMBL/GenBank/DDBJ databases">
        <title>Draft genome sequence of type strain Streptomyces rubrisoli DSM 42083.</title>
        <authorList>
            <person name="Duangmal K."/>
            <person name="Klaysubun C."/>
        </authorList>
    </citation>
    <scope>NUCLEOTIDE SEQUENCE [LARGE SCALE GENOMIC DNA]</scope>
    <source>
        <strain evidence="1 2">DSM 42083</strain>
    </source>
</reference>
<keyword evidence="2" id="KW-1185">Reference proteome</keyword>
<organism evidence="1 2">
    <name type="scientific">Streptantibioticus rubrisoli</name>
    <dbReference type="NCBI Taxonomy" id="1387313"/>
    <lineage>
        <taxon>Bacteria</taxon>
        <taxon>Bacillati</taxon>
        <taxon>Actinomycetota</taxon>
        <taxon>Actinomycetes</taxon>
        <taxon>Kitasatosporales</taxon>
        <taxon>Streptomycetaceae</taxon>
        <taxon>Streptantibioticus</taxon>
    </lineage>
</organism>
<name>A0ABT1PIF1_9ACTN</name>
<accession>A0ABT1PIF1</accession>
<comment type="caution">
    <text evidence="1">The sequence shown here is derived from an EMBL/GenBank/DDBJ whole genome shotgun (WGS) entry which is preliminary data.</text>
</comment>
<dbReference type="Proteomes" id="UP001206206">
    <property type="component" value="Unassembled WGS sequence"/>
</dbReference>
<proteinExistence type="predicted"/>
<dbReference type="RefSeq" id="WP_255931269.1">
    <property type="nucleotide sequence ID" value="NZ_JANFNH010000037.1"/>
</dbReference>
<protein>
    <submittedName>
        <fullName evidence="1">Uncharacterized protein</fullName>
    </submittedName>
</protein>